<dbReference type="VEuPathDB" id="VectorBase:LOC119186276"/>
<keyword evidence="1" id="KW-0812">Transmembrane</keyword>
<reference evidence="2" key="1">
    <citation type="journal article" date="2020" name="Cell">
        <title>Large-Scale Comparative Analyses of Tick Genomes Elucidate Their Genetic Diversity and Vector Capacities.</title>
        <authorList>
            <consortium name="Tick Genome and Microbiome Consortium (TIGMIC)"/>
            <person name="Jia N."/>
            <person name="Wang J."/>
            <person name="Shi W."/>
            <person name="Du L."/>
            <person name="Sun Y."/>
            <person name="Zhan W."/>
            <person name="Jiang J.F."/>
            <person name="Wang Q."/>
            <person name="Zhang B."/>
            <person name="Ji P."/>
            <person name="Bell-Sakyi L."/>
            <person name="Cui X.M."/>
            <person name="Yuan T.T."/>
            <person name="Jiang B.G."/>
            <person name="Yang W.F."/>
            <person name="Lam T.T."/>
            <person name="Chang Q.C."/>
            <person name="Ding S.J."/>
            <person name="Wang X.J."/>
            <person name="Zhu J.G."/>
            <person name="Ruan X.D."/>
            <person name="Zhao L."/>
            <person name="Wei J.T."/>
            <person name="Ye R.Z."/>
            <person name="Que T.C."/>
            <person name="Du C.H."/>
            <person name="Zhou Y.H."/>
            <person name="Cheng J.X."/>
            <person name="Dai P.F."/>
            <person name="Guo W.B."/>
            <person name="Han X.H."/>
            <person name="Huang E.J."/>
            <person name="Li L.F."/>
            <person name="Wei W."/>
            <person name="Gao Y.C."/>
            <person name="Liu J.Z."/>
            <person name="Shao H.Z."/>
            <person name="Wang X."/>
            <person name="Wang C.C."/>
            <person name="Yang T.C."/>
            <person name="Huo Q.B."/>
            <person name="Li W."/>
            <person name="Chen H.Y."/>
            <person name="Chen S.E."/>
            <person name="Zhou L.G."/>
            <person name="Ni X.B."/>
            <person name="Tian J.H."/>
            <person name="Sheng Y."/>
            <person name="Liu T."/>
            <person name="Pan Y.S."/>
            <person name="Xia L.Y."/>
            <person name="Li J."/>
            <person name="Zhao F."/>
            <person name="Cao W.C."/>
        </authorList>
    </citation>
    <scope>NUCLEOTIDE SEQUENCE</scope>
    <source>
        <strain evidence="2">Rmic-2018</strain>
    </source>
</reference>
<reference evidence="2" key="2">
    <citation type="submission" date="2021-09" db="EMBL/GenBank/DDBJ databases">
        <authorList>
            <person name="Jia N."/>
            <person name="Wang J."/>
            <person name="Shi W."/>
            <person name="Du L."/>
            <person name="Sun Y."/>
            <person name="Zhan W."/>
            <person name="Jiang J."/>
            <person name="Wang Q."/>
            <person name="Zhang B."/>
            <person name="Ji P."/>
            <person name="Sakyi L.B."/>
            <person name="Cui X."/>
            <person name="Yuan T."/>
            <person name="Jiang B."/>
            <person name="Yang W."/>
            <person name="Lam T.T.-Y."/>
            <person name="Chang Q."/>
            <person name="Ding S."/>
            <person name="Wang X."/>
            <person name="Zhu J."/>
            <person name="Ruan X."/>
            <person name="Zhao L."/>
            <person name="Wei J."/>
            <person name="Que T."/>
            <person name="Du C."/>
            <person name="Cheng J."/>
            <person name="Dai P."/>
            <person name="Han X."/>
            <person name="Huang E."/>
            <person name="Gao Y."/>
            <person name="Liu J."/>
            <person name="Shao H."/>
            <person name="Ye R."/>
            <person name="Li L."/>
            <person name="Wei W."/>
            <person name="Wang X."/>
            <person name="Wang C."/>
            <person name="Huo Q."/>
            <person name="Li W."/>
            <person name="Guo W."/>
            <person name="Chen H."/>
            <person name="Chen S."/>
            <person name="Zhou L."/>
            <person name="Zhou L."/>
            <person name="Ni X."/>
            <person name="Tian J."/>
            <person name="Zhou Y."/>
            <person name="Sheng Y."/>
            <person name="Liu T."/>
            <person name="Pan Y."/>
            <person name="Xia L."/>
            <person name="Li J."/>
            <person name="Zhao F."/>
            <person name="Cao W."/>
        </authorList>
    </citation>
    <scope>NUCLEOTIDE SEQUENCE</scope>
    <source>
        <strain evidence="2">Rmic-2018</strain>
        <tissue evidence="2">Larvae</tissue>
    </source>
</reference>
<comment type="caution">
    <text evidence="2">The sequence shown here is derived from an EMBL/GenBank/DDBJ whole genome shotgun (WGS) entry which is preliminary data.</text>
</comment>
<keyword evidence="1" id="KW-1133">Transmembrane helix</keyword>
<organism evidence="2 3">
    <name type="scientific">Rhipicephalus microplus</name>
    <name type="common">Cattle tick</name>
    <name type="synonym">Boophilus microplus</name>
    <dbReference type="NCBI Taxonomy" id="6941"/>
    <lineage>
        <taxon>Eukaryota</taxon>
        <taxon>Metazoa</taxon>
        <taxon>Ecdysozoa</taxon>
        <taxon>Arthropoda</taxon>
        <taxon>Chelicerata</taxon>
        <taxon>Arachnida</taxon>
        <taxon>Acari</taxon>
        <taxon>Parasitiformes</taxon>
        <taxon>Ixodida</taxon>
        <taxon>Ixodoidea</taxon>
        <taxon>Ixodidae</taxon>
        <taxon>Rhipicephalinae</taxon>
        <taxon>Rhipicephalus</taxon>
        <taxon>Boophilus</taxon>
    </lineage>
</organism>
<feature type="transmembrane region" description="Helical" evidence="1">
    <location>
        <begin position="106"/>
        <end position="127"/>
    </location>
</feature>
<evidence type="ECO:0000256" key="1">
    <source>
        <dbReference type="SAM" id="Phobius"/>
    </source>
</evidence>
<proteinExistence type="predicted"/>
<sequence>MVRGFGGQVVDAASPPGAASSSFPAAGGQSATLVGEIWASEMMGDGRAAERDCRGSTRAAQFDITNLVKQPGSFSDMFIGLCTAANPYIRPPRPTFFGHGTVMKTVLLPMLLFQAMLSCFLPCFILASTSNAWIDSPMDLLTAAATDLLVQHSFMTSPSLSSNQGHTVTCSSRCAGKFLFLKSDRSFAILQHA</sequence>
<dbReference type="AlphaFoldDB" id="A0A9J6F8B6"/>
<dbReference type="EMBL" id="JABSTU010000001">
    <property type="protein sequence ID" value="KAH8042585.1"/>
    <property type="molecule type" value="Genomic_DNA"/>
</dbReference>
<protein>
    <submittedName>
        <fullName evidence="2">Uncharacterized protein</fullName>
    </submittedName>
</protein>
<accession>A0A9J6F8B6</accession>
<evidence type="ECO:0000313" key="2">
    <source>
        <dbReference type="EMBL" id="KAH8042585.1"/>
    </source>
</evidence>
<dbReference type="Proteomes" id="UP000821866">
    <property type="component" value="Chromosome 1"/>
</dbReference>
<keyword evidence="1" id="KW-0472">Membrane</keyword>
<evidence type="ECO:0000313" key="3">
    <source>
        <dbReference type="Proteomes" id="UP000821866"/>
    </source>
</evidence>
<gene>
    <name evidence="2" type="ORF">HPB51_024806</name>
</gene>
<keyword evidence="3" id="KW-1185">Reference proteome</keyword>
<name>A0A9J6F8B6_RHIMP</name>